<comment type="caution">
    <text evidence="4">The sequence shown here is derived from an EMBL/GenBank/DDBJ whole genome shotgun (WGS) entry which is preliminary data.</text>
</comment>
<feature type="compositionally biased region" description="Basic and acidic residues" evidence="2">
    <location>
        <begin position="177"/>
        <end position="186"/>
    </location>
</feature>
<name>A0ABP5E5T1_9MICO</name>
<dbReference type="PANTHER" id="PTHR48081:SF13">
    <property type="entry name" value="ALPHA_BETA HYDROLASE"/>
    <property type="match status" value="1"/>
</dbReference>
<evidence type="ECO:0000256" key="1">
    <source>
        <dbReference type="ARBA" id="ARBA00022801"/>
    </source>
</evidence>
<keyword evidence="5" id="KW-1185">Reference proteome</keyword>
<gene>
    <name evidence="4" type="ORF">GCM10009817_34680</name>
</gene>
<evidence type="ECO:0000256" key="2">
    <source>
        <dbReference type="SAM" id="MobiDB-lite"/>
    </source>
</evidence>
<dbReference type="Pfam" id="PF20434">
    <property type="entry name" value="BD-FAE"/>
    <property type="match status" value="1"/>
</dbReference>
<proteinExistence type="predicted"/>
<dbReference type="SUPFAM" id="SSF53474">
    <property type="entry name" value="alpha/beta-Hydrolases"/>
    <property type="match status" value="1"/>
</dbReference>
<reference evidence="5" key="1">
    <citation type="journal article" date="2019" name="Int. J. Syst. Evol. Microbiol.">
        <title>The Global Catalogue of Microorganisms (GCM) 10K type strain sequencing project: providing services to taxonomists for standard genome sequencing and annotation.</title>
        <authorList>
            <consortium name="The Broad Institute Genomics Platform"/>
            <consortium name="The Broad Institute Genome Sequencing Center for Infectious Disease"/>
            <person name="Wu L."/>
            <person name="Ma J."/>
        </authorList>
    </citation>
    <scope>NUCLEOTIDE SEQUENCE [LARGE SCALE GENOMIC DNA]</scope>
    <source>
        <strain evidence="5">JCM 15628</strain>
    </source>
</reference>
<dbReference type="Gene3D" id="3.40.50.1820">
    <property type="entry name" value="alpha/beta hydrolase"/>
    <property type="match status" value="1"/>
</dbReference>
<dbReference type="Proteomes" id="UP001500013">
    <property type="component" value="Unassembled WGS sequence"/>
</dbReference>
<feature type="domain" description="BD-FAE-like" evidence="3">
    <location>
        <begin position="37"/>
        <end position="223"/>
    </location>
</feature>
<dbReference type="InterPro" id="IPR050300">
    <property type="entry name" value="GDXG_lipolytic_enzyme"/>
</dbReference>
<evidence type="ECO:0000313" key="4">
    <source>
        <dbReference type="EMBL" id="GAA1989792.1"/>
    </source>
</evidence>
<sequence length="295" mass="31566">MYVHLDVVYAHRDGLDLRMHIIQPSGDASMLGWKQAFEGQHPCIAFVQGSGWREQALGSAMSYLCRFARRGYVIAIVQYRPSVLAPHPAQVHDAKTAVRWLRQHAGRYGIDADRITISGDSSGGHTALLVHATDGSSDLDAEPQAGPLHLSSAVAFYPPTDLTLMDHDDAVRDLLAGRRPSEDPEAARSASPAHRVDRGRRGPVLLVHGTADEVVPPEHSLLYAQAAVEAGLSCELVLVDGAGHGVWPALFNTEVADIVDSFLSSVAPQPVGSTALVGFEVSPGLREGNAQSKLP</sequence>
<feature type="region of interest" description="Disordered" evidence="2">
    <location>
        <begin position="177"/>
        <end position="201"/>
    </location>
</feature>
<evidence type="ECO:0000259" key="3">
    <source>
        <dbReference type="Pfam" id="PF20434"/>
    </source>
</evidence>
<dbReference type="PANTHER" id="PTHR48081">
    <property type="entry name" value="AB HYDROLASE SUPERFAMILY PROTEIN C4A8.06C"/>
    <property type="match status" value="1"/>
</dbReference>
<evidence type="ECO:0000313" key="5">
    <source>
        <dbReference type="Proteomes" id="UP001500013"/>
    </source>
</evidence>
<dbReference type="InterPro" id="IPR029058">
    <property type="entry name" value="AB_hydrolase_fold"/>
</dbReference>
<dbReference type="EMBL" id="BAAAPU010000010">
    <property type="protein sequence ID" value="GAA1989792.1"/>
    <property type="molecule type" value="Genomic_DNA"/>
</dbReference>
<dbReference type="InterPro" id="IPR049492">
    <property type="entry name" value="BD-FAE-like_dom"/>
</dbReference>
<protein>
    <recommendedName>
        <fullName evidence="3">BD-FAE-like domain-containing protein</fullName>
    </recommendedName>
</protein>
<accession>A0ABP5E5T1</accession>
<dbReference type="RefSeq" id="WP_344065540.1">
    <property type="nucleotide sequence ID" value="NZ_BAAAPU010000010.1"/>
</dbReference>
<keyword evidence="1" id="KW-0378">Hydrolase</keyword>
<organism evidence="4 5">
    <name type="scientific">Terrabacter lapilli</name>
    <dbReference type="NCBI Taxonomy" id="436231"/>
    <lineage>
        <taxon>Bacteria</taxon>
        <taxon>Bacillati</taxon>
        <taxon>Actinomycetota</taxon>
        <taxon>Actinomycetes</taxon>
        <taxon>Micrococcales</taxon>
        <taxon>Intrasporangiaceae</taxon>
        <taxon>Terrabacter</taxon>
    </lineage>
</organism>